<dbReference type="Proteomes" id="UP001174691">
    <property type="component" value="Unassembled WGS sequence"/>
</dbReference>
<organism evidence="3 4">
    <name type="scientific">Coniochaeta hoffmannii</name>
    <dbReference type="NCBI Taxonomy" id="91930"/>
    <lineage>
        <taxon>Eukaryota</taxon>
        <taxon>Fungi</taxon>
        <taxon>Dikarya</taxon>
        <taxon>Ascomycota</taxon>
        <taxon>Pezizomycotina</taxon>
        <taxon>Sordariomycetes</taxon>
        <taxon>Sordariomycetidae</taxon>
        <taxon>Coniochaetales</taxon>
        <taxon>Coniochaetaceae</taxon>
        <taxon>Coniochaeta</taxon>
    </lineage>
</organism>
<dbReference type="PANTHER" id="PTHR37536:SF1">
    <property type="entry name" value="ASPERGILLOPEPSIN, PUTAITVE (AFU_ORTHOLOGUE AFUA_7G01200)"/>
    <property type="match status" value="1"/>
</dbReference>
<evidence type="ECO:0000313" key="4">
    <source>
        <dbReference type="Proteomes" id="UP001174691"/>
    </source>
</evidence>
<keyword evidence="4" id="KW-1185">Reference proteome</keyword>
<evidence type="ECO:0000256" key="2">
    <source>
        <dbReference type="SAM" id="SignalP"/>
    </source>
</evidence>
<dbReference type="GO" id="GO:0006508">
    <property type="term" value="P:proteolysis"/>
    <property type="evidence" value="ECO:0007669"/>
    <property type="project" value="InterPro"/>
</dbReference>
<feature type="compositionally biased region" description="Low complexity" evidence="1">
    <location>
        <begin position="16"/>
        <end position="48"/>
    </location>
</feature>
<reference evidence="3" key="1">
    <citation type="submission" date="2022-07" db="EMBL/GenBank/DDBJ databases">
        <title>Fungi with potential for degradation of polypropylene.</title>
        <authorList>
            <person name="Gostincar C."/>
        </authorList>
    </citation>
    <scope>NUCLEOTIDE SEQUENCE</scope>
    <source>
        <strain evidence="3">EXF-13287</strain>
    </source>
</reference>
<dbReference type="PANTHER" id="PTHR37536">
    <property type="entry name" value="PUTATIVE (AFU_ORTHOLOGUE AFUA_3G02970)-RELATED"/>
    <property type="match status" value="1"/>
</dbReference>
<feature type="signal peptide" evidence="2">
    <location>
        <begin position="1"/>
        <end position="18"/>
    </location>
</feature>
<comment type="caution">
    <text evidence="3">The sequence shown here is derived from an EMBL/GenBank/DDBJ whole genome shotgun (WGS) entry which is preliminary data.</text>
</comment>
<gene>
    <name evidence="3" type="ORF">NKR19_g10383</name>
</gene>
<dbReference type="InterPro" id="IPR013320">
    <property type="entry name" value="ConA-like_dom_sf"/>
</dbReference>
<dbReference type="GO" id="GO:0070007">
    <property type="term" value="F:glutamic-type endopeptidase activity"/>
    <property type="evidence" value="ECO:0007669"/>
    <property type="project" value="InterPro"/>
</dbReference>
<dbReference type="Gene3D" id="2.60.120.700">
    <property type="entry name" value="Peptidase G1"/>
    <property type="match status" value="1"/>
</dbReference>
<feature type="compositionally biased region" description="Polar residues" evidence="1">
    <location>
        <begin position="56"/>
        <end position="66"/>
    </location>
</feature>
<evidence type="ECO:0000256" key="1">
    <source>
        <dbReference type="SAM" id="MobiDB-lite"/>
    </source>
</evidence>
<evidence type="ECO:0000313" key="3">
    <source>
        <dbReference type="EMBL" id="KAJ9129415.1"/>
    </source>
</evidence>
<feature type="non-terminal residue" evidence="3">
    <location>
        <position position="204"/>
    </location>
</feature>
<dbReference type="EMBL" id="JANBVN010000346">
    <property type="protein sequence ID" value="KAJ9129415.1"/>
    <property type="molecule type" value="Genomic_DNA"/>
</dbReference>
<keyword evidence="2" id="KW-0732">Signal</keyword>
<dbReference type="InterPro" id="IPR038656">
    <property type="entry name" value="Peptidase_G1_sf"/>
</dbReference>
<feature type="region of interest" description="Disordered" evidence="1">
    <location>
        <begin position="16"/>
        <end position="73"/>
    </location>
</feature>
<name>A0AA38R7E3_9PEZI</name>
<protein>
    <recommendedName>
        <fullName evidence="5">Concanavalin A-like lectin/glucanase</fullName>
    </recommendedName>
</protein>
<accession>A0AA38R7E3</accession>
<proteinExistence type="predicted"/>
<feature type="chain" id="PRO_5041271283" description="Concanavalin A-like lectin/glucanase" evidence="2">
    <location>
        <begin position="19"/>
        <end position="204"/>
    </location>
</feature>
<sequence>MKLSALLPISLLLGPSSARPSRRASSAAHSHQLSHIPIPSIPGPSFHPAGSPKIALTSSASTSPESTKAGARLAGGSNITSVSAVFRIPSAEMPISGPTAGNENGVYQASYWVGIDGLTASSCGGVGMRAGVDTFWDAGERSAGVWWEWYPAQGPSQFEGGFEVGQGDVVRITAAADVGGLGGEVLVEKMDGTGCEAKVLGSAR</sequence>
<dbReference type="InterPro" id="IPR000250">
    <property type="entry name" value="Peptidase_G1"/>
</dbReference>
<dbReference type="AlphaFoldDB" id="A0AA38R7E3"/>
<dbReference type="SUPFAM" id="SSF49899">
    <property type="entry name" value="Concanavalin A-like lectins/glucanases"/>
    <property type="match status" value="1"/>
</dbReference>
<evidence type="ECO:0008006" key="5">
    <source>
        <dbReference type="Google" id="ProtNLM"/>
    </source>
</evidence>
<dbReference type="Pfam" id="PF01828">
    <property type="entry name" value="Peptidase_A4"/>
    <property type="match status" value="1"/>
</dbReference>